<dbReference type="RefSeq" id="WP_283231811.1">
    <property type="nucleotide sequence ID" value="NZ_JASGBQ010000032.1"/>
</dbReference>
<evidence type="ECO:0000313" key="2">
    <source>
        <dbReference type="EMBL" id="MDI9243387.1"/>
    </source>
</evidence>
<evidence type="ECO:0000256" key="1">
    <source>
        <dbReference type="SAM" id="Phobius"/>
    </source>
</evidence>
<keyword evidence="1" id="KW-0812">Transmembrane</keyword>
<proteinExistence type="predicted"/>
<sequence>MSNLLHELKETFSEDELIAHSHHKRLEHLILTLRNLAVAVAVVLFLASLFHVPYSSILKAVAYFFGAGAYFCEILLLTDCLTTKMPHKEMFMAYCFGPMYILLGLSYLLGH</sequence>
<gene>
    <name evidence="2" type="ORF">QJ036_13110</name>
</gene>
<dbReference type="Proteomes" id="UP001300383">
    <property type="component" value="Unassembled WGS sequence"/>
</dbReference>
<dbReference type="AlphaFoldDB" id="A0AAP4EYV3"/>
<evidence type="ECO:0000313" key="3">
    <source>
        <dbReference type="Proteomes" id="UP001300383"/>
    </source>
</evidence>
<feature type="transmembrane region" description="Helical" evidence="1">
    <location>
        <begin position="60"/>
        <end position="78"/>
    </location>
</feature>
<keyword evidence="1" id="KW-0472">Membrane</keyword>
<feature type="transmembrane region" description="Helical" evidence="1">
    <location>
        <begin position="33"/>
        <end position="54"/>
    </location>
</feature>
<keyword evidence="1" id="KW-1133">Transmembrane helix</keyword>
<reference evidence="2 3" key="1">
    <citation type="submission" date="2023-05" db="EMBL/GenBank/DDBJ databases">
        <title>[ruminococcus] sp. nov., isolated from a pig farm feces dump.</title>
        <authorList>
            <person name="Chang Y.-H."/>
        </authorList>
    </citation>
    <scope>NUCLEOTIDE SEQUENCE [LARGE SCALE GENOMIC DNA]</scope>
    <source>
        <strain evidence="2 3">YH-rum2234</strain>
    </source>
</reference>
<comment type="caution">
    <text evidence="2">The sequence shown here is derived from an EMBL/GenBank/DDBJ whole genome shotgun (WGS) entry which is preliminary data.</text>
</comment>
<keyword evidence="3" id="KW-1185">Reference proteome</keyword>
<organism evidence="2 3">
    <name type="scientific">Fusibacillus kribbianus</name>
    <dbReference type="NCBI Taxonomy" id="3044208"/>
    <lineage>
        <taxon>Bacteria</taxon>
        <taxon>Bacillati</taxon>
        <taxon>Bacillota</taxon>
        <taxon>Clostridia</taxon>
        <taxon>Lachnospirales</taxon>
        <taxon>Lachnospiraceae</taxon>
        <taxon>Fusibacillus</taxon>
    </lineage>
</organism>
<protein>
    <submittedName>
        <fullName evidence="2">Uncharacterized protein</fullName>
    </submittedName>
</protein>
<name>A0AAP4EYV3_9FIRM</name>
<dbReference type="EMBL" id="JASGBQ010000032">
    <property type="protein sequence ID" value="MDI9243387.1"/>
    <property type="molecule type" value="Genomic_DNA"/>
</dbReference>
<accession>A0AAP4EYV3</accession>
<feature type="transmembrane region" description="Helical" evidence="1">
    <location>
        <begin position="90"/>
        <end position="109"/>
    </location>
</feature>